<reference evidence="5 6" key="1">
    <citation type="journal article" date="2016" name="Nat. Commun.">
        <title>Thousands of microbial genomes shed light on interconnected biogeochemical processes in an aquifer system.</title>
        <authorList>
            <person name="Anantharaman K."/>
            <person name="Brown C.T."/>
            <person name="Hug L.A."/>
            <person name="Sharon I."/>
            <person name="Castelle C.J."/>
            <person name="Probst A.J."/>
            <person name="Thomas B.C."/>
            <person name="Singh A."/>
            <person name="Wilkins M.J."/>
            <person name="Karaoz U."/>
            <person name="Brodie E.L."/>
            <person name="Williams K.H."/>
            <person name="Hubbard S.S."/>
            <person name="Banfield J.F."/>
        </authorList>
    </citation>
    <scope>NUCLEOTIDE SEQUENCE [LARGE SCALE GENOMIC DNA]</scope>
</reference>
<dbReference type="Proteomes" id="UP000176778">
    <property type="component" value="Unassembled WGS sequence"/>
</dbReference>
<protein>
    <recommendedName>
        <fullName evidence="7">Peptidase M16</fullName>
    </recommendedName>
</protein>
<dbReference type="InterPro" id="IPR001431">
    <property type="entry name" value="Pept_M16_Zn_BS"/>
</dbReference>
<dbReference type="AlphaFoldDB" id="A0A1F7X480"/>
<feature type="domain" description="Peptidase M16 N-terminal" evidence="3">
    <location>
        <begin position="20"/>
        <end position="161"/>
    </location>
</feature>
<dbReference type="PANTHER" id="PTHR11851:SF49">
    <property type="entry name" value="MITOCHONDRIAL-PROCESSING PEPTIDASE SUBUNIT ALPHA"/>
    <property type="match status" value="1"/>
</dbReference>
<organism evidence="5 6">
    <name type="scientific">Candidatus Woesebacteria bacterium RBG_13_46_13</name>
    <dbReference type="NCBI Taxonomy" id="1802479"/>
    <lineage>
        <taxon>Bacteria</taxon>
        <taxon>Candidatus Woeseibacteriota</taxon>
    </lineage>
</organism>
<feature type="domain" description="Peptidase M16 C-terminal" evidence="4">
    <location>
        <begin position="168"/>
        <end position="345"/>
    </location>
</feature>
<comment type="caution">
    <text evidence="5">The sequence shown here is derived from an EMBL/GenBank/DDBJ whole genome shotgun (WGS) entry which is preliminary data.</text>
</comment>
<proteinExistence type="inferred from homology"/>
<dbReference type="SUPFAM" id="SSF63411">
    <property type="entry name" value="LuxS/MPP-like metallohydrolase"/>
    <property type="match status" value="2"/>
</dbReference>
<dbReference type="InterPro" id="IPR011765">
    <property type="entry name" value="Pept_M16_N"/>
</dbReference>
<evidence type="ECO:0000256" key="2">
    <source>
        <dbReference type="RuleBase" id="RU004447"/>
    </source>
</evidence>
<dbReference type="PANTHER" id="PTHR11851">
    <property type="entry name" value="METALLOPROTEASE"/>
    <property type="match status" value="1"/>
</dbReference>
<dbReference type="InterPro" id="IPR007863">
    <property type="entry name" value="Peptidase_M16_C"/>
</dbReference>
<dbReference type="Gene3D" id="3.30.830.10">
    <property type="entry name" value="Metalloenzyme, LuxS/M16 peptidase-like"/>
    <property type="match status" value="2"/>
</dbReference>
<dbReference type="InterPro" id="IPR011249">
    <property type="entry name" value="Metalloenz_LuxS/M16"/>
</dbReference>
<dbReference type="EMBL" id="MGFR01000002">
    <property type="protein sequence ID" value="OGM09882.1"/>
    <property type="molecule type" value="Genomic_DNA"/>
</dbReference>
<evidence type="ECO:0000313" key="6">
    <source>
        <dbReference type="Proteomes" id="UP000176778"/>
    </source>
</evidence>
<evidence type="ECO:0000259" key="3">
    <source>
        <dbReference type="Pfam" id="PF00675"/>
    </source>
</evidence>
<dbReference type="GO" id="GO:0006508">
    <property type="term" value="P:proteolysis"/>
    <property type="evidence" value="ECO:0007669"/>
    <property type="project" value="InterPro"/>
</dbReference>
<dbReference type="STRING" id="1802479.A2Y68_00435"/>
<evidence type="ECO:0000256" key="1">
    <source>
        <dbReference type="ARBA" id="ARBA00007261"/>
    </source>
</evidence>
<evidence type="ECO:0000259" key="4">
    <source>
        <dbReference type="Pfam" id="PF05193"/>
    </source>
</evidence>
<dbReference type="GO" id="GO:0046872">
    <property type="term" value="F:metal ion binding"/>
    <property type="evidence" value="ECO:0007669"/>
    <property type="project" value="InterPro"/>
</dbReference>
<evidence type="ECO:0000313" key="5">
    <source>
        <dbReference type="EMBL" id="OGM09882.1"/>
    </source>
</evidence>
<dbReference type="Pfam" id="PF00675">
    <property type="entry name" value="Peptidase_M16"/>
    <property type="match status" value="1"/>
</dbReference>
<dbReference type="Pfam" id="PF05193">
    <property type="entry name" value="Peptidase_M16_C"/>
    <property type="match status" value="1"/>
</dbReference>
<evidence type="ECO:0008006" key="7">
    <source>
        <dbReference type="Google" id="ProtNLM"/>
    </source>
</evidence>
<name>A0A1F7X480_9BACT</name>
<sequence length="425" mass="47557">MDYKLTKLANGIRVITVPVKSLESATLTVWVGVGSRAEEDKIAGLSHFLEHMVFKGSKKRPSAKQIAEAVDAIGGEFNASTSKEWTNFYIKARSGNLDLAFDVLSDMVLNPLLKAEEIEKEKGVIVEEIAMYEDTPMMKIGDVFEQLIFKGDNLGRDTIGTEKSVKSLKKDDFERYRNIHYYTDNIVITAAGGIEEKKVLSLAEKYFSGLKRTGKQEEANYNFKPSQRTPQVLLRSKKNEQAHLIMGFLASQRGGRERFTEAVLAAILGGGMSSRLFTEVREKRGLAYSVKTSTERYLDTGEFASYAGVDVPKAEEAIKVILDEHYGLADGKKKVTEKELKIAKEYIKGHLALSLEDTRDVNSFFGEEELMLGRVETPEQVFAGIDRVSIEDIQMRAKELFVPKRLNLAIIGPFKDQAAFERIVG</sequence>
<gene>
    <name evidence="5" type="ORF">A2Y68_00435</name>
</gene>
<comment type="similarity">
    <text evidence="1 2">Belongs to the peptidase M16 family.</text>
</comment>
<dbReference type="GO" id="GO:0004222">
    <property type="term" value="F:metalloendopeptidase activity"/>
    <property type="evidence" value="ECO:0007669"/>
    <property type="project" value="InterPro"/>
</dbReference>
<dbReference type="InterPro" id="IPR050361">
    <property type="entry name" value="MPP/UQCRC_Complex"/>
</dbReference>
<accession>A0A1F7X480</accession>
<dbReference type="PROSITE" id="PS00143">
    <property type="entry name" value="INSULINASE"/>
    <property type="match status" value="1"/>
</dbReference>